<comment type="subcellular location">
    <subcellularLocation>
        <location evidence="2">Cell membrane</location>
        <topology evidence="2">Lipid-anchor</topology>
    </subcellularLocation>
</comment>
<keyword evidence="2" id="KW-0449">Lipoprotein</keyword>
<organism evidence="3">
    <name type="scientific">Neisseria leonii</name>
    <dbReference type="NCBI Taxonomy" id="2995413"/>
    <lineage>
        <taxon>Bacteria</taxon>
        <taxon>Pseudomonadati</taxon>
        <taxon>Pseudomonadota</taxon>
        <taxon>Betaproteobacteria</taxon>
        <taxon>Neisseriales</taxon>
        <taxon>Neisseriaceae</taxon>
        <taxon>Neisseria</taxon>
    </lineage>
</organism>
<dbReference type="Gene3D" id="1.20.1600.10">
    <property type="entry name" value="Outer membrane efflux proteins (OEP)"/>
    <property type="match status" value="1"/>
</dbReference>
<evidence type="ECO:0000256" key="1">
    <source>
        <dbReference type="ARBA" id="ARBA00007613"/>
    </source>
</evidence>
<dbReference type="PANTHER" id="PTHR30203">
    <property type="entry name" value="OUTER MEMBRANE CATION EFFLUX PROTEIN"/>
    <property type="match status" value="1"/>
</dbReference>
<keyword evidence="2" id="KW-0812">Transmembrane</keyword>
<dbReference type="AlphaFoldDB" id="A0A9X4E1W2"/>
<dbReference type="RefSeq" id="WP_274584424.1">
    <property type="nucleotide sequence ID" value="NZ_CP146598.1"/>
</dbReference>
<evidence type="ECO:0000313" key="4">
    <source>
        <dbReference type="EMBL" id="WWY03543.1"/>
    </source>
</evidence>
<dbReference type="Gene3D" id="2.20.200.10">
    <property type="entry name" value="Outer membrane efflux proteins (OEP)"/>
    <property type="match status" value="1"/>
</dbReference>
<keyword evidence="2" id="KW-0472">Membrane</keyword>
<name>A0A9X4E1W2_9NEIS</name>
<dbReference type="Proteomes" id="UP001149607">
    <property type="component" value="Chromosome"/>
</dbReference>
<dbReference type="PROSITE" id="PS51257">
    <property type="entry name" value="PROKAR_LIPOPROTEIN"/>
    <property type="match status" value="1"/>
</dbReference>
<proteinExistence type="inferred from homology"/>
<dbReference type="GO" id="GO:0005886">
    <property type="term" value="C:plasma membrane"/>
    <property type="evidence" value="ECO:0007669"/>
    <property type="project" value="UniProtKB-SubCell"/>
</dbReference>
<keyword evidence="2" id="KW-0564">Palmitate</keyword>
<dbReference type="InterPro" id="IPR010131">
    <property type="entry name" value="MdtP/NodT-like"/>
</dbReference>
<evidence type="ECO:0000313" key="5">
    <source>
        <dbReference type="Proteomes" id="UP001149607"/>
    </source>
</evidence>
<dbReference type="EMBL" id="CP146598">
    <property type="protein sequence ID" value="WWY03543.1"/>
    <property type="molecule type" value="Genomic_DNA"/>
</dbReference>
<dbReference type="InterPro" id="IPR003423">
    <property type="entry name" value="OMP_efflux"/>
</dbReference>
<comment type="similarity">
    <text evidence="1 2">Belongs to the outer membrane factor (OMF) (TC 1.B.17) family.</text>
</comment>
<dbReference type="GO" id="GO:0015562">
    <property type="term" value="F:efflux transmembrane transporter activity"/>
    <property type="evidence" value="ECO:0007669"/>
    <property type="project" value="InterPro"/>
</dbReference>
<dbReference type="Pfam" id="PF02321">
    <property type="entry name" value="OEP"/>
    <property type="match status" value="2"/>
</dbReference>
<keyword evidence="5" id="KW-1185">Reference proteome</keyword>
<reference evidence="4" key="2">
    <citation type="submission" date="2024-02" db="EMBL/GenBank/DDBJ databases">
        <title>Neisseria leonii sp. nov.</title>
        <authorList>
            <person name="Boutroux M."/>
            <person name="Favre-Rochex S."/>
            <person name="Gorgette O."/>
            <person name="Touak G."/>
            <person name="Muhle E."/>
            <person name="Chesneau O."/>
            <person name="Clermont D."/>
            <person name="Rahi P."/>
        </authorList>
    </citation>
    <scope>NUCLEOTIDE SEQUENCE</scope>
    <source>
        <strain evidence="4">51.81</strain>
    </source>
</reference>
<accession>A0A9X4E1W2</accession>
<protein>
    <submittedName>
        <fullName evidence="3">TolC family protein</fullName>
    </submittedName>
</protein>
<dbReference type="SUPFAM" id="SSF56954">
    <property type="entry name" value="Outer membrane efflux proteins (OEP)"/>
    <property type="match status" value="1"/>
</dbReference>
<keyword evidence="2" id="KW-1134">Transmembrane beta strand</keyword>
<evidence type="ECO:0000256" key="2">
    <source>
        <dbReference type="RuleBase" id="RU362097"/>
    </source>
</evidence>
<gene>
    <name evidence="3" type="ORF">ORY91_000531</name>
    <name evidence="4" type="ORF">V9W64_02025</name>
</gene>
<dbReference type="NCBIfam" id="TIGR01845">
    <property type="entry name" value="outer_NodT"/>
    <property type="match status" value="1"/>
</dbReference>
<reference evidence="3" key="1">
    <citation type="submission" date="2022-10" db="EMBL/GenBank/DDBJ databases">
        <authorList>
            <person name="Boutroux M."/>
        </authorList>
    </citation>
    <scope>NUCLEOTIDE SEQUENCE</scope>
    <source>
        <strain evidence="3">51.81</strain>
    </source>
</reference>
<sequence length="471" mass="50552">MKGIRIGLLAVSVWLAGCGTADIDIGSRLPLPESFDYAPAGRPADIGRWWRQWQDSELDRLIEQALAANFDVKTAQSRLNEARATARLAQADLLPKAGLAVQSGASRARLNREGSLPVPVLPQEAEVRGNGLSGGLSVSWEPDFFGAKRSDADAAIYGAAARQAAVYGAQMLAAAEMAEQYFQARALERHKQIAANQTAVLVQMLRYTEGRFRAGHISAQEVGEARAALAAAQGRQAVLDAQYRSHLRAMAVLAGAVPQQFVLGAAARDVLADQPSAPQGQTPQGLIERRPDLIGRAAQVRVQAARLGSAKADWYPRFSLNFLGQGGRFEIGGEQVLKGWAGLLSAGISLPLFTAGRIQANVDAADAQLKTALLEYDQTLLQALADVDNAAQMHASLSRQEEILQQRAAGYRRQAAGAQQLFRYGSKTLDDVLRARLDAETAEAELVQSRLARARALVGLYKALGGGWTEQ</sequence>
<dbReference type="EMBL" id="JAPQFL010000001">
    <property type="protein sequence ID" value="MDD9327150.1"/>
    <property type="molecule type" value="Genomic_DNA"/>
</dbReference>
<evidence type="ECO:0000313" key="3">
    <source>
        <dbReference type="EMBL" id="MDD9327150.1"/>
    </source>
</evidence>